<comment type="caution">
    <text evidence="2">The sequence shown here is derived from an EMBL/GenBank/DDBJ whole genome shotgun (WGS) entry which is preliminary data.</text>
</comment>
<keyword evidence="2" id="KW-0548">Nucleotidyltransferase</keyword>
<keyword evidence="2" id="KW-0695">RNA-directed DNA polymerase</keyword>
<feature type="region of interest" description="Disordered" evidence="1">
    <location>
        <begin position="1"/>
        <end position="39"/>
    </location>
</feature>
<dbReference type="EMBL" id="SSTE01008830">
    <property type="protein sequence ID" value="KAA0054606.1"/>
    <property type="molecule type" value="Genomic_DNA"/>
</dbReference>
<sequence length="187" mass="21216">MSENDRFETNSTDSHIDNKAGENDGFETAVPEDMGEHGSVDGVIIDREDKIDENEESLDFTTIPKSIHLALECPEWKAVVMEEMRALEKNKTWDLCTLPKGDKLSDANGGLYLSTEQTNAFLNEDLKKEVYMSPPLGFVAQFNNQVYNQWHFDHTLFTKVSKIGKIAVLVVYIDDIVLSHPLMRSFN</sequence>
<dbReference type="OrthoDB" id="1738989at2759"/>
<evidence type="ECO:0000313" key="5">
    <source>
        <dbReference type="Proteomes" id="UP000321947"/>
    </source>
</evidence>
<dbReference type="AlphaFoldDB" id="A0A5A7UK35"/>
<evidence type="ECO:0000313" key="3">
    <source>
        <dbReference type="EMBL" id="TYK27570.1"/>
    </source>
</evidence>
<proteinExistence type="predicted"/>
<dbReference type="EMBL" id="SSTD01002678">
    <property type="protein sequence ID" value="TYK27570.1"/>
    <property type="molecule type" value="Genomic_DNA"/>
</dbReference>
<dbReference type="Proteomes" id="UP000321947">
    <property type="component" value="Unassembled WGS sequence"/>
</dbReference>
<feature type="compositionally biased region" description="Basic and acidic residues" evidence="1">
    <location>
        <begin position="1"/>
        <end position="22"/>
    </location>
</feature>
<dbReference type="GO" id="GO:0003964">
    <property type="term" value="F:RNA-directed DNA polymerase activity"/>
    <property type="evidence" value="ECO:0007669"/>
    <property type="project" value="UniProtKB-KW"/>
</dbReference>
<protein>
    <submittedName>
        <fullName evidence="2">Reverse transcriptase</fullName>
    </submittedName>
</protein>
<evidence type="ECO:0000313" key="4">
    <source>
        <dbReference type="Proteomes" id="UP000321393"/>
    </source>
</evidence>
<organism evidence="2 4">
    <name type="scientific">Cucumis melo var. makuwa</name>
    <name type="common">Oriental melon</name>
    <dbReference type="NCBI Taxonomy" id="1194695"/>
    <lineage>
        <taxon>Eukaryota</taxon>
        <taxon>Viridiplantae</taxon>
        <taxon>Streptophyta</taxon>
        <taxon>Embryophyta</taxon>
        <taxon>Tracheophyta</taxon>
        <taxon>Spermatophyta</taxon>
        <taxon>Magnoliopsida</taxon>
        <taxon>eudicotyledons</taxon>
        <taxon>Gunneridae</taxon>
        <taxon>Pentapetalae</taxon>
        <taxon>rosids</taxon>
        <taxon>fabids</taxon>
        <taxon>Cucurbitales</taxon>
        <taxon>Cucurbitaceae</taxon>
        <taxon>Benincaseae</taxon>
        <taxon>Cucumis</taxon>
    </lineage>
</organism>
<gene>
    <name evidence="3" type="ORF">E5676_scaffold22G00430</name>
    <name evidence="2" type="ORF">E6C27_scaffold24G004070</name>
</gene>
<evidence type="ECO:0000313" key="2">
    <source>
        <dbReference type="EMBL" id="KAA0054606.1"/>
    </source>
</evidence>
<reference evidence="4 5" key="1">
    <citation type="submission" date="2019-08" db="EMBL/GenBank/DDBJ databases">
        <title>Draft genome sequences of two oriental melons (Cucumis melo L. var makuwa).</title>
        <authorList>
            <person name="Kwon S.-Y."/>
        </authorList>
    </citation>
    <scope>NUCLEOTIDE SEQUENCE [LARGE SCALE GENOMIC DNA]</scope>
    <source>
        <strain evidence="5">cv. Chang Bougi</strain>
        <strain evidence="4">cv. SW 3</strain>
        <tissue evidence="2">Leaf</tissue>
    </source>
</reference>
<dbReference type="Proteomes" id="UP000321393">
    <property type="component" value="Unassembled WGS sequence"/>
</dbReference>
<evidence type="ECO:0000256" key="1">
    <source>
        <dbReference type="SAM" id="MobiDB-lite"/>
    </source>
</evidence>
<name>A0A5A7UK35_CUCMM</name>
<keyword evidence="2" id="KW-0808">Transferase</keyword>
<accession>A0A5A7UK35</accession>